<dbReference type="FunFam" id="1.20.1740.10:FF:000092">
    <property type="entry name" value="Putative L-type amino acid transporter 1-like protein MLAS"/>
    <property type="match status" value="1"/>
</dbReference>
<dbReference type="Proteomes" id="UP000095283">
    <property type="component" value="Unplaced"/>
</dbReference>
<comment type="subcellular location">
    <subcellularLocation>
        <location evidence="1">Membrane</location>
        <topology evidence="1">Multi-pass membrane protein</topology>
    </subcellularLocation>
</comment>
<evidence type="ECO:0000256" key="1">
    <source>
        <dbReference type="ARBA" id="ARBA00004141"/>
    </source>
</evidence>
<feature type="transmembrane region" description="Helical" evidence="5">
    <location>
        <begin position="60"/>
        <end position="82"/>
    </location>
</feature>
<accession>A0A1I7XIW4</accession>
<dbReference type="GO" id="GO:0016020">
    <property type="term" value="C:membrane"/>
    <property type="evidence" value="ECO:0007669"/>
    <property type="project" value="UniProtKB-SubCell"/>
</dbReference>
<sequence length="158" mass="16831">MKRSCNGISRDNDSREKSIQEVRLRPRISLFSGCAIIVGVIIGSGIFVSPKGVLIESGSAGLSLLVWFLSGVFSMLGALCYAELGTSIPKSGGDYAYICEAFGSLPAFLFLWMALIIINPTSNAIIALTFANYALKPFFPTCDVPEMAVHLVAACTIG</sequence>
<evidence type="ECO:0000256" key="3">
    <source>
        <dbReference type="ARBA" id="ARBA00022989"/>
    </source>
</evidence>
<dbReference type="PANTHER" id="PTHR11785:SF528">
    <property type="entry name" value="AMINO ACID TRANSPORTER PROTEIN JHI-21"/>
    <property type="match status" value="1"/>
</dbReference>
<keyword evidence="2 5" id="KW-0812">Transmembrane</keyword>
<evidence type="ECO:0000313" key="6">
    <source>
        <dbReference type="Proteomes" id="UP000095283"/>
    </source>
</evidence>
<evidence type="ECO:0000256" key="2">
    <source>
        <dbReference type="ARBA" id="ARBA00022692"/>
    </source>
</evidence>
<dbReference type="WBParaSite" id="Hba_17442">
    <property type="protein sequence ID" value="Hba_17442"/>
    <property type="gene ID" value="Hba_17442"/>
</dbReference>
<name>A0A1I7XIW4_HETBA</name>
<proteinExistence type="predicted"/>
<dbReference type="AlphaFoldDB" id="A0A1I7XIW4"/>
<evidence type="ECO:0000256" key="5">
    <source>
        <dbReference type="SAM" id="Phobius"/>
    </source>
</evidence>
<dbReference type="GO" id="GO:0015179">
    <property type="term" value="F:L-amino acid transmembrane transporter activity"/>
    <property type="evidence" value="ECO:0007669"/>
    <property type="project" value="TreeGrafter"/>
</dbReference>
<keyword evidence="6" id="KW-1185">Reference proteome</keyword>
<dbReference type="Pfam" id="PF13520">
    <property type="entry name" value="AA_permease_2"/>
    <property type="match status" value="1"/>
</dbReference>
<organism evidence="6 7">
    <name type="scientific">Heterorhabditis bacteriophora</name>
    <name type="common">Entomopathogenic nematode worm</name>
    <dbReference type="NCBI Taxonomy" id="37862"/>
    <lineage>
        <taxon>Eukaryota</taxon>
        <taxon>Metazoa</taxon>
        <taxon>Ecdysozoa</taxon>
        <taxon>Nematoda</taxon>
        <taxon>Chromadorea</taxon>
        <taxon>Rhabditida</taxon>
        <taxon>Rhabditina</taxon>
        <taxon>Rhabditomorpha</taxon>
        <taxon>Strongyloidea</taxon>
        <taxon>Heterorhabditidae</taxon>
        <taxon>Heterorhabditis</taxon>
    </lineage>
</organism>
<dbReference type="InterPro" id="IPR002293">
    <property type="entry name" value="AA/rel_permease1"/>
</dbReference>
<evidence type="ECO:0000256" key="4">
    <source>
        <dbReference type="ARBA" id="ARBA00023136"/>
    </source>
</evidence>
<protein>
    <submittedName>
        <fullName evidence="7">Y+L amino acid transporter 2</fullName>
    </submittedName>
</protein>
<reference evidence="7" key="1">
    <citation type="submission" date="2016-11" db="UniProtKB">
        <authorList>
            <consortium name="WormBaseParasite"/>
        </authorList>
    </citation>
    <scope>IDENTIFICATION</scope>
</reference>
<dbReference type="InterPro" id="IPR050598">
    <property type="entry name" value="AminoAcid_Transporter"/>
</dbReference>
<evidence type="ECO:0000313" key="7">
    <source>
        <dbReference type="WBParaSite" id="Hba_17442"/>
    </source>
</evidence>
<keyword evidence="4 5" id="KW-0472">Membrane</keyword>
<feature type="transmembrane region" description="Helical" evidence="5">
    <location>
        <begin position="28"/>
        <end position="48"/>
    </location>
</feature>
<keyword evidence="3 5" id="KW-1133">Transmembrane helix</keyword>
<dbReference type="Gene3D" id="1.20.1740.10">
    <property type="entry name" value="Amino acid/polyamine transporter I"/>
    <property type="match status" value="1"/>
</dbReference>
<dbReference type="PANTHER" id="PTHR11785">
    <property type="entry name" value="AMINO ACID TRANSPORTER"/>
    <property type="match status" value="1"/>
</dbReference>